<accession>A0ABV2SHN5</accession>
<sequence>MFHSYTVGIDDKADFKRNPPMTAPFKLTIKAMTALVFCTFLLAGCGQKGDLYLPEDASAPALTQQ</sequence>
<dbReference type="Proteomes" id="UP001549366">
    <property type="component" value="Unassembled WGS sequence"/>
</dbReference>
<keyword evidence="9" id="KW-1185">Reference proteome</keyword>
<proteinExistence type="predicted"/>
<evidence type="ECO:0000256" key="7">
    <source>
        <dbReference type="SAM" id="Phobius"/>
    </source>
</evidence>
<feature type="transmembrane region" description="Helical" evidence="7">
    <location>
        <begin position="27"/>
        <end position="45"/>
    </location>
</feature>
<organism evidence="8 9">
    <name type="scientific">Endozoicomonas lisbonensis</name>
    <dbReference type="NCBI Taxonomy" id="3120522"/>
    <lineage>
        <taxon>Bacteria</taxon>
        <taxon>Pseudomonadati</taxon>
        <taxon>Pseudomonadota</taxon>
        <taxon>Gammaproteobacteria</taxon>
        <taxon>Oceanospirillales</taxon>
        <taxon>Endozoicomonadaceae</taxon>
        <taxon>Endozoicomonas</taxon>
    </lineage>
</organism>
<keyword evidence="7" id="KW-0812">Transmembrane</keyword>
<protein>
    <submittedName>
        <fullName evidence="8">Small lipoprotein YifL</fullName>
    </submittedName>
</protein>
<keyword evidence="7" id="KW-1133">Transmembrane helix</keyword>
<evidence type="ECO:0000313" key="8">
    <source>
        <dbReference type="EMBL" id="MET4756874.1"/>
    </source>
</evidence>
<evidence type="ECO:0000256" key="4">
    <source>
        <dbReference type="ARBA" id="ARBA00023139"/>
    </source>
</evidence>
<evidence type="ECO:0000256" key="5">
    <source>
        <dbReference type="ARBA" id="ARBA00023237"/>
    </source>
</evidence>
<name>A0ABV2SHN5_9GAMM</name>
<comment type="subcellular location">
    <subcellularLocation>
        <location evidence="1">Cell outer membrane</location>
        <topology evidence="1">Lipid-anchor</topology>
    </subcellularLocation>
</comment>
<reference evidence="8 9" key="1">
    <citation type="submission" date="2024-06" db="EMBL/GenBank/DDBJ databases">
        <title>Genomic Encyclopedia of Type Strains, Phase V (KMG-V): Genome sequencing to study the core and pangenomes of soil and plant-associated prokaryotes.</title>
        <authorList>
            <person name="Whitman W."/>
        </authorList>
    </citation>
    <scope>NUCLEOTIDE SEQUENCE [LARGE SCALE GENOMIC DNA]</scope>
    <source>
        <strain evidence="8 9">NE40</strain>
    </source>
</reference>
<evidence type="ECO:0000313" key="9">
    <source>
        <dbReference type="Proteomes" id="UP001549366"/>
    </source>
</evidence>
<gene>
    <name evidence="8" type="ORF">V5J35_002066</name>
</gene>
<evidence type="ECO:0000256" key="3">
    <source>
        <dbReference type="ARBA" id="ARBA00023136"/>
    </source>
</evidence>
<evidence type="ECO:0000256" key="1">
    <source>
        <dbReference type="ARBA" id="ARBA00004459"/>
    </source>
</evidence>
<evidence type="ECO:0000256" key="6">
    <source>
        <dbReference type="ARBA" id="ARBA00023288"/>
    </source>
</evidence>
<keyword evidence="5" id="KW-0998">Cell outer membrane</keyword>
<dbReference type="InterPro" id="IPR032831">
    <property type="entry name" value="LptM_cons"/>
</dbReference>
<keyword evidence="4" id="KW-0564">Palmitate</keyword>
<dbReference type="NCBIfam" id="NF047847">
    <property type="entry name" value="SS_mature_LptM"/>
    <property type="match status" value="1"/>
</dbReference>
<keyword evidence="3 7" id="KW-0472">Membrane</keyword>
<evidence type="ECO:0000256" key="2">
    <source>
        <dbReference type="ARBA" id="ARBA00022729"/>
    </source>
</evidence>
<dbReference type="EMBL" id="JBEWTB010000002">
    <property type="protein sequence ID" value="MET4756874.1"/>
    <property type="molecule type" value="Genomic_DNA"/>
</dbReference>
<keyword evidence="6 8" id="KW-0449">Lipoprotein</keyword>
<comment type="caution">
    <text evidence="8">The sequence shown here is derived from an EMBL/GenBank/DDBJ whole genome shotgun (WGS) entry which is preliminary data.</text>
</comment>
<dbReference type="Pfam" id="PF13627">
    <property type="entry name" value="LptM_cons"/>
    <property type="match status" value="1"/>
</dbReference>
<keyword evidence="2" id="KW-0732">Signal</keyword>